<protein>
    <submittedName>
        <fullName evidence="1">Uncharacterized protein</fullName>
    </submittedName>
</protein>
<reference evidence="1" key="1">
    <citation type="submission" date="2018-05" db="EMBL/GenBank/DDBJ databases">
        <authorList>
            <person name="Lanie J.A."/>
            <person name="Ng W.-L."/>
            <person name="Kazmierczak K.M."/>
            <person name="Andrzejewski T.M."/>
            <person name="Davidsen T.M."/>
            <person name="Wayne K.J."/>
            <person name="Tettelin H."/>
            <person name="Glass J.I."/>
            <person name="Rusch D."/>
            <person name="Podicherti R."/>
            <person name="Tsui H.-C.T."/>
            <person name="Winkler M.E."/>
        </authorList>
    </citation>
    <scope>NUCLEOTIDE SEQUENCE</scope>
</reference>
<feature type="non-terminal residue" evidence="1">
    <location>
        <position position="65"/>
    </location>
</feature>
<gene>
    <name evidence="1" type="ORF">METZ01_LOCUS331465</name>
</gene>
<proteinExistence type="predicted"/>
<organism evidence="1">
    <name type="scientific">marine metagenome</name>
    <dbReference type="NCBI Taxonomy" id="408172"/>
    <lineage>
        <taxon>unclassified sequences</taxon>
        <taxon>metagenomes</taxon>
        <taxon>ecological metagenomes</taxon>
    </lineage>
</organism>
<dbReference type="AlphaFoldDB" id="A0A382Q2Z9"/>
<name>A0A382Q2Z9_9ZZZZ</name>
<evidence type="ECO:0000313" key="1">
    <source>
        <dbReference type="EMBL" id="SVC78611.1"/>
    </source>
</evidence>
<feature type="non-terminal residue" evidence="1">
    <location>
        <position position="1"/>
    </location>
</feature>
<dbReference type="EMBL" id="UINC01110837">
    <property type="protein sequence ID" value="SVC78611.1"/>
    <property type="molecule type" value="Genomic_DNA"/>
</dbReference>
<sequence length="65" mass="6990">GTRGTSRICWHSCGPRFYRANALPVFCGKCSSLRTHPPSNAAERSPPSICCSRSIWSKSSAHAPG</sequence>
<accession>A0A382Q2Z9</accession>